<gene>
    <name evidence="3" type="ORF">BEK98_22525</name>
</gene>
<feature type="region of interest" description="Disordered" evidence="1">
    <location>
        <begin position="165"/>
        <end position="185"/>
    </location>
</feature>
<dbReference type="AlphaFoldDB" id="A0A233SBJ8"/>
<proteinExistence type="predicted"/>
<dbReference type="Proteomes" id="UP000215483">
    <property type="component" value="Unassembled WGS sequence"/>
</dbReference>
<dbReference type="RefSeq" id="WP_094218545.1">
    <property type="nucleotide sequence ID" value="NZ_MCGQ01000020.1"/>
</dbReference>
<organism evidence="3 4">
    <name type="scientific">Streptomyces diastatochromogenes</name>
    <dbReference type="NCBI Taxonomy" id="42236"/>
    <lineage>
        <taxon>Bacteria</taxon>
        <taxon>Bacillati</taxon>
        <taxon>Actinomycetota</taxon>
        <taxon>Actinomycetes</taxon>
        <taxon>Kitasatosporales</taxon>
        <taxon>Streptomycetaceae</taxon>
        <taxon>Streptomyces</taxon>
    </lineage>
</organism>
<evidence type="ECO:0000313" key="4">
    <source>
        <dbReference type="Proteomes" id="UP000215483"/>
    </source>
</evidence>
<accession>A0A233SBJ8</accession>
<feature type="signal peptide" evidence="2">
    <location>
        <begin position="1"/>
        <end position="27"/>
    </location>
</feature>
<protein>
    <submittedName>
        <fullName evidence="3">Uncharacterized protein</fullName>
    </submittedName>
</protein>
<evidence type="ECO:0000256" key="1">
    <source>
        <dbReference type="SAM" id="MobiDB-lite"/>
    </source>
</evidence>
<evidence type="ECO:0000313" key="3">
    <source>
        <dbReference type="EMBL" id="OXY93014.1"/>
    </source>
</evidence>
<keyword evidence="2" id="KW-0732">Signal</keyword>
<keyword evidence="4" id="KW-1185">Reference proteome</keyword>
<dbReference type="OrthoDB" id="3447380at2"/>
<dbReference type="EMBL" id="MCGQ01000020">
    <property type="protein sequence ID" value="OXY93014.1"/>
    <property type="molecule type" value="Genomic_DNA"/>
</dbReference>
<reference evidence="3 4" key="1">
    <citation type="submission" date="2016-07" db="EMBL/GenBank/DDBJ databases">
        <title>Draft genome of Streptomyces diastatochromogenes.</title>
        <authorList>
            <person name="Podduturi R."/>
            <person name="Lukassen M.B."/>
            <person name="Clausen N."/>
            <person name="Nielsen J.L."/>
            <person name="Jorgensen N.O."/>
        </authorList>
    </citation>
    <scope>NUCLEOTIDE SEQUENCE [LARGE SCALE GENOMIC DNA]</scope>
    <source>
        <strain evidence="3 4">DSM 40608</strain>
    </source>
</reference>
<evidence type="ECO:0000256" key="2">
    <source>
        <dbReference type="SAM" id="SignalP"/>
    </source>
</evidence>
<sequence length="548" mass="58463">MRKRSLALACASVAAGVLLGPVPAAHAAVAPELFWVGSAESPASGLVALSAQSDSAITSITAHLYAPGSAAGDPEVAEVSDFTLNSGTAQSGVWQTGTPLRLADLGTYRVVVDVTDADGDTSSTQGANGYDYWLQAHLTDFQVTPQNPDYEHQDVSVSGRYTVTDPRTGGTTVPDGQVNLSTGNTGEYQKVPLDADGRFSLTYRQTYEYGGTVSTWLDLAQPEPMYQGSVSDNVSVRPVQSDTRVTLDAAELDVKEGKAAQVSGTAEVYVGGAWKPLAGATVDEIWSDEFGGVASRPVTGADGRFTGQLTLPKSGSVEVQVRSGTYVKTSPLQKVKVYVAEKTSLTDFTATLNKYSELTAKGMLHTGSSVPGYADNKVELQYSADGKTGWKTMKTVVPGNSDPESGARFKGTFDAPYKGYYRAHFKGSRNWQESYSKVVHAQRIPTRITGGNASPEPVRKGRTITYKGKLQHYTSGAWKAYAGQKVKILFRPKGSSSWYDMGNTTTRTDGTFSKGTTASKDGTWVAVLLYPNSTHLVSAGYEDYVDVV</sequence>
<comment type="caution">
    <text evidence="3">The sequence shown here is derived from an EMBL/GenBank/DDBJ whole genome shotgun (WGS) entry which is preliminary data.</text>
</comment>
<name>A0A233SBJ8_STRDA</name>
<feature type="chain" id="PRO_5013325659" evidence="2">
    <location>
        <begin position="28"/>
        <end position="548"/>
    </location>
</feature>